<proteinExistence type="predicted"/>
<dbReference type="RefSeq" id="WP_374348395.1">
    <property type="nucleotide sequence ID" value="NZ_JBHTLQ010000017.1"/>
</dbReference>
<reference evidence="3" key="1">
    <citation type="journal article" date="2019" name="Int. J. Syst. Evol. Microbiol.">
        <title>The Global Catalogue of Microorganisms (GCM) 10K type strain sequencing project: providing services to taxonomists for standard genome sequencing and annotation.</title>
        <authorList>
            <consortium name="The Broad Institute Genomics Platform"/>
            <consortium name="The Broad Institute Genome Sequencing Center for Infectious Disease"/>
            <person name="Wu L."/>
            <person name="Ma J."/>
        </authorList>
    </citation>
    <scope>NUCLEOTIDE SEQUENCE [LARGE SCALE GENOMIC DNA]</scope>
    <source>
        <strain evidence="3">CCUG 55074</strain>
    </source>
</reference>
<feature type="chain" id="PRO_5046636488" evidence="1">
    <location>
        <begin position="31"/>
        <end position="53"/>
    </location>
</feature>
<evidence type="ECO:0000256" key="1">
    <source>
        <dbReference type="SAM" id="SignalP"/>
    </source>
</evidence>
<keyword evidence="1" id="KW-0732">Signal</keyword>
<dbReference type="EMBL" id="JBHTLQ010000017">
    <property type="protein sequence ID" value="MFD1190834.1"/>
    <property type="molecule type" value="Genomic_DNA"/>
</dbReference>
<protein>
    <submittedName>
        <fullName evidence="2">Uncharacterized protein</fullName>
    </submittedName>
</protein>
<sequence>MADAAIFVSKRLQRAAFAFLCLLAAQMVFAVASCQSEPVAMGAVRVPIAVSHP</sequence>
<keyword evidence="3" id="KW-1185">Reference proteome</keyword>
<evidence type="ECO:0000313" key="2">
    <source>
        <dbReference type="EMBL" id="MFD1190834.1"/>
    </source>
</evidence>
<comment type="caution">
    <text evidence="2">The sequence shown here is derived from an EMBL/GenBank/DDBJ whole genome shotgun (WGS) entry which is preliminary data.</text>
</comment>
<gene>
    <name evidence="2" type="ORF">ACFQ27_09610</name>
</gene>
<organism evidence="2 3">
    <name type="scientific">Phenylobacterium conjunctum</name>
    <dbReference type="NCBI Taxonomy" id="1298959"/>
    <lineage>
        <taxon>Bacteria</taxon>
        <taxon>Pseudomonadati</taxon>
        <taxon>Pseudomonadota</taxon>
        <taxon>Alphaproteobacteria</taxon>
        <taxon>Caulobacterales</taxon>
        <taxon>Caulobacteraceae</taxon>
        <taxon>Phenylobacterium</taxon>
    </lineage>
</organism>
<name>A0ABW3T103_9CAUL</name>
<evidence type="ECO:0000313" key="3">
    <source>
        <dbReference type="Proteomes" id="UP001597216"/>
    </source>
</evidence>
<accession>A0ABW3T103</accession>
<dbReference type="Proteomes" id="UP001597216">
    <property type="component" value="Unassembled WGS sequence"/>
</dbReference>
<feature type="signal peptide" evidence="1">
    <location>
        <begin position="1"/>
        <end position="30"/>
    </location>
</feature>